<sequence length="387" mass="43640">MIKIRCTMKADSLHLASLSFQLCVWFGQRSPTLQMKKTQSPPIICPAHIRRLNTNSGDRSTLEEDRHKSNNPALSYITSAAKKVGGVFSVIFFGRKKADPVSSRDQVLPDAWRYLAGQSPNFAGDSRRSSRSRRSNYDSYPEVDSAKLRNSSAFKEIYNATGNFSLDNKIGEGGFGTVYKGTLKDGRVVAVKRAKSETYDQRLSAEFKNEILALSKIEHLSLVRFYGCLEHGDERLIIIEYVSNGTLREHLDGTRPNELQIGERLDIAIDVAHGITYLHSYTESNKGLDERLTIKWALRRLRNGEVVVAMDPRLRRSIPSIHAVERVLKLARLCLAPSRLSRPSMRLCAEKLWDIRRELRENATARAISSPFHSARQNVFGSENSST</sequence>
<accession>A0A8X8X0X0</accession>
<comment type="caution">
    <text evidence="5">The sequence shown here is derived from an EMBL/GenBank/DDBJ whole genome shotgun (WGS) entry which is preliminary data.</text>
</comment>
<proteinExistence type="predicted"/>
<dbReference type="InterPro" id="IPR001245">
    <property type="entry name" value="Ser-Thr/Tyr_kinase_cat_dom"/>
</dbReference>
<dbReference type="Proteomes" id="UP000298416">
    <property type="component" value="Unassembled WGS sequence"/>
</dbReference>
<dbReference type="InterPro" id="IPR051824">
    <property type="entry name" value="LRR_Rcpt-Like_S/T_Kinase"/>
</dbReference>
<evidence type="ECO:0000256" key="3">
    <source>
        <dbReference type="SAM" id="MobiDB-lite"/>
    </source>
</evidence>
<keyword evidence="6" id="KW-1185">Reference proteome</keyword>
<dbReference type="GO" id="GO:0005524">
    <property type="term" value="F:ATP binding"/>
    <property type="evidence" value="ECO:0007669"/>
    <property type="project" value="UniProtKB-UniRule"/>
</dbReference>
<evidence type="ECO:0000259" key="4">
    <source>
        <dbReference type="PROSITE" id="PS50011"/>
    </source>
</evidence>
<name>A0A8X8X0X0_SALSN</name>
<reference evidence="5" key="1">
    <citation type="submission" date="2018-01" db="EMBL/GenBank/DDBJ databases">
        <authorList>
            <person name="Mao J.F."/>
        </authorList>
    </citation>
    <scope>NUCLEOTIDE SEQUENCE</scope>
    <source>
        <strain evidence="5">Huo1</strain>
        <tissue evidence="5">Leaf</tissue>
    </source>
</reference>
<dbReference type="InterPro" id="IPR000719">
    <property type="entry name" value="Prot_kinase_dom"/>
</dbReference>
<feature type="binding site" evidence="2">
    <location>
        <position position="192"/>
    </location>
    <ligand>
        <name>ATP</name>
        <dbReference type="ChEBI" id="CHEBI:30616"/>
    </ligand>
</feature>
<dbReference type="Pfam" id="PF07714">
    <property type="entry name" value="PK_Tyr_Ser-Thr"/>
    <property type="match status" value="1"/>
</dbReference>
<dbReference type="PANTHER" id="PTHR48006:SF22">
    <property type="entry name" value="PROTEIN KINASE DOMAIN-CONTAINING PROTEIN"/>
    <property type="match status" value="1"/>
</dbReference>
<protein>
    <recommendedName>
        <fullName evidence="4">Protein kinase domain-containing protein</fullName>
    </recommendedName>
</protein>
<keyword evidence="2" id="KW-0067">ATP-binding</keyword>
<evidence type="ECO:0000256" key="1">
    <source>
        <dbReference type="ARBA" id="ARBA00004479"/>
    </source>
</evidence>
<feature type="domain" description="Protein kinase" evidence="4">
    <location>
        <begin position="164"/>
        <end position="387"/>
    </location>
</feature>
<dbReference type="PROSITE" id="PS50011">
    <property type="entry name" value="PROTEIN_KINASE_DOM"/>
    <property type="match status" value="1"/>
</dbReference>
<dbReference type="GO" id="GO:0016020">
    <property type="term" value="C:membrane"/>
    <property type="evidence" value="ECO:0007669"/>
    <property type="project" value="UniProtKB-SubCell"/>
</dbReference>
<evidence type="ECO:0000313" key="6">
    <source>
        <dbReference type="Proteomes" id="UP000298416"/>
    </source>
</evidence>
<comment type="subcellular location">
    <subcellularLocation>
        <location evidence="1">Membrane</location>
        <topology evidence="1">Single-pass type I membrane protein</topology>
    </subcellularLocation>
</comment>
<organism evidence="5">
    <name type="scientific">Salvia splendens</name>
    <name type="common">Scarlet sage</name>
    <dbReference type="NCBI Taxonomy" id="180675"/>
    <lineage>
        <taxon>Eukaryota</taxon>
        <taxon>Viridiplantae</taxon>
        <taxon>Streptophyta</taxon>
        <taxon>Embryophyta</taxon>
        <taxon>Tracheophyta</taxon>
        <taxon>Spermatophyta</taxon>
        <taxon>Magnoliopsida</taxon>
        <taxon>eudicotyledons</taxon>
        <taxon>Gunneridae</taxon>
        <taxon>Pentapetalae</taxon>
        <taxon>asterids</taxon>
        <taxon>lamiids</taxon>
        <taxon>Lamiales</taxon>
        <taxon>Lamiaceae</taxon>
        <taxon>Nepetoideae</taxon>
        <taxon>Mentheae</taxon>
        <taxon>Salviinae</taxon>
        <taxon>Salvia</taxon>
        <taxon>Salvia subgen. Calosphace</taxon>
        <taxon>core Calosphace</taxon>
    </lineage>
</organism>
<dbReference type="InterPro" id="IPR011009">
    <property type="entry name" value="Kinase-like_dom_sf"/>
</dbReference>
<keyword evidence="2" id="KW-0547">Nucleotide-binding</keyword>
<feature type="region of interest" description="Disordered" evidence="3">
    <location>
        <begin position="122"/>
        <end position="141"/>
    </location>
</feature>
<dbReference type="SUPFAM" id="SSF56112">
    <property type="entry name" value="Protein kinase-like (PK-like)"/>
    <property type="match status" value="1"/>
</dbReference>
<evidence type="ECO:0000256" key="2">
    <source>
        <dbReference type="PROSITE-ProRule" id="PRU10141"/>
    </source>
</evidence>
<dbReference type="PROSITE" id="PS00107">
    <property type="entry name" value="PROTEIN_KINASE_ATP"/>
    <property type="match status" value="1"/>
</dbReference>
<dbReference type="PANTHER" id="PTHR48006">
    <property type="entry name" value="LEUCINE-RICH REPEAT-CONTAINING PROTEIN DDB_G0281931-RELATED"/>
    <property type="match status" value="1"/>
</dbReference>
<reference evidence="5" key="2">
    <citation type="submission" date="2020-08" db="EMBL/GenBank/DDBJ databases">
        <title>Plant Genome Project.</title>
        <authorList>
            <person name="Zhang R.-G."/>
        </authorList>
    </citation>
    <scope>NUCLEOTIDE SEQUENCE</scope>
    <source>
        <strain evidence="5">Huo1</strain>
        <tissue evidence="5">Leaf</tissue>
    </source>
</reference>
<gene>
    <name evidence="5" type="ORF">SASPL_135817</name>
</gene>
<dbReference type="GO" id="GO:0004674">
    <property type="term" value="F:protein serine/threonine kinase activity"/>
    <property type="evidence" value="ECO:0007669"/>
    <property type="project" value="UniProtKB-KW"/>
</dbReference>
<dbReference type="EMBL" id="PNBA02000013">
    <property type="protein sequence ID" value="KAG6403591.1"/>
    <property type="molecule type" value="Genomic_DNA"/>
</dbReference>
<dbReference type="Gene3D" id="1.10.510.10">
    <property type="entry name" value="Transferase(Phosphotransferase) domain 1"/>
    <property type="match status" value="1"/>
</dbReference>
<dbReference type="InterPro" id="IPR017441">
    <property type="entry name" value="Protein_kinase_ATP_BS"/>
</dbReference>
<dbReference type="AlphaFoldDB" id="A0A8X8X0X0"/>
<evidence type="ECO:0000313" key="5">
    <source>
        <dbReference type="EMBL" id="KAG6403591.1"/>
    </source>
</evidence>